<organism evidence="1 2">
    <name type="scientific">Bacillus amyloliquefaciens (strain ATCC 23350 / DSM 7 / BCRC 11601 / CCUG 28519 / NBRC 15535 / NRRL B-14393 / F)</name>
    <dbReference type="NCBI Taxonomy" id="692420"/>
    <lineage>
        <taxon>Bacteria</taxon>
        <taxon>Bacillati</taxon>
        <taxon>Bacillota</taxon>
        <taxon>Bacilli</taxon>
        <taxon>Bacillales</taxon>
        <taxon>Bacillaceae</taxon>
        <taxon>Bacillus</taxon>
        <taxon>Bacillus amyloliquefaciens group</taxon>
    </lineage>
</organism>
<sequence length="132" mass="14669">MKLIFPYGNDNIYTGSPVELYPDSETGDYIMPANAADFPPEINGEGMWRPFFDEEKQEWVETADEAYKNSLKKDMAPDSNSLNQLAGLGALLANEKLIRKAAEQAQQSLGVQIASLKLELLNLKGESKNEKT</sequence>
<dbReference type="KEGG" id="bao:BAMF_1364"/>
<dbReference type="EMBL" id="FN597644">
    <property type="protein sequence ID" value="CBI42490.1"/>
    <property type="molecule type" value="Genomic_DNA"/>
</dbReference>
<dbReference type="AlphaFoldDB" id="A0A9P1NHK8"/>
<keyword evidence="2" id="KW-1185">Reference proteome</keyword>
<evidence type="ECO:0000313" key="2">
    <source>
        <dbReference type="Proteomes" id="UP000006562"/>
    </source>
</evidence>
<accession>A0A9P1NHK8</accession>
<protein>
    <submittedName>
        <fullName evidence="1">YomQ</fullName>
    </submittedName>
</protein>
<name>A0A9P1NHK8_BACAS</name>
<evidence type="ECO:0000313" key="1">
    <source>
        <dbReference type="EMBL" id="CBI42490.1"/>
    </source>
</evidence>
<gene>
    <name evidence="1" type="primary">yomQ1</name>
    <name evidence="1" type="ordered locus">BAMF_1364</name>
</gene>
<dbReference type="RefSeq" id="WP_013351961.1">
    <property type="nucleotide sequence ID" value="NC_014551.1"/>
</dbReference>
<reference evidence="2" key="2">
    <citation type="journal article" date="2011" name="J. Biotechnol.">
        <title>Genome sequence of B. amyloliquefaciens type strain DSM7(T) reveals differences to plant-associated B. amyloliquefaciens FZB42.</title>
        <authorList>
            <person name="Ruckert C."/>
            <person name="Blom J."/>
            <person name="Chen X."/>
            <person name="Reva O."/>
            <person name="Borriss R."/>
        </authorList>
    </citation>
    <scope>NUCLEOTIDE SEQUENCE [LARGE SCALE GENOMIC DNA]</scope>
    <source>
        <strain evidence="2">DSM 7</strain>
    </source>
</reference>
<proteinExistence type="predicted"/>
<dbReference type="Proteomes" id="UP000006562">
    <property type="component" value="Chromosome"/>
</dbReference>
<reference evidence="1 2" key="1">
    <citation type="journal article" date="2011" name="Int. J. Syst. Evol. Microbiol.">
        <title>Relationship of Bacillus amyloliquefaciens clades associated with strains DSM 7T and FZB42T: a proposal for Bacillus amyloliquefaciens subsp. amyloliquefaciens subsp. nov. and Bacillus amyloliquefaciens subsp. plantarum subsp. nov. based on complete genome sequence comparisons.</title>
        <authorList>
            <person name="Borriss R."/>
            <person name="Chen X.H."/>
            <person name="Rueckert C."/>
            <person name="Blom J."/>
            <person name="Becker A."/>
            <person name="Baumgarth B."/>
            <person name="Fan B."/>
            <person name="Pukall R."/>
            <person name="Schumann P."/>
            <person name="Sproer C."/>
            <person name="Junge H."/>
            <person name="Vater J."/>
            <person name="Puhler A."/>
            <person name="Klenk H.P."/>
        </authorList>
    </citation>
    <scope>NUCLEOTIDE SEQUENCE [LARGE SCALE GENOMIC DNA]</scope>
    <source>
        <strain evidence="2">DSM 7</strain>
    </source>
</reference>